<dbReference type="AlphaFoldDB" id="A0A0S3QXG7"/>
<gene>
    <name evidence="1" type="primary">Vigan.01G048000</name>
    <name evidence="1" type="ORF">VIGAN_01048000</name>
</gene>
<accession>A0A0S3QXG7</accession>
<protein>
    <submittedName>
        <fullName evidence="1">Uncharacterized protein</fullName>
    </submittedName>
</protein>
<organism evidence="1 2">
    <name type="scientific">Vigna angularis var. angularis</name>
    <dbReference type="NCBI Taxonomy" id="157739"/>
    <lineage>
        <taxon>Eukaryota</taxon>
        <taxon>Viridiplantae</taxon>
        <taxon>Streptophyta</taxon>
        <taxon>Embryophyta</taxon>
        <taxon>Tracheophyta</taxon>
        <taxon>Spermatophyta</taxon>
        <taxon>Magnoliopsida</taxon>
        <taxon>eudicotyledons</taxon>
        <taxon>Gunneridae</taxon>
        <taxon>Pentapetalae</taxon>
        <taxon>rosids</taxon>
        <taxon>fabids</taxon>
        <taxon>Fabales</taxon>
        <taxon>Fabaceae</taxon>
        <taxon>Papilionoideae</taxon>
        <taxon>50 kb inversion clade</taxon>
        <taxon>NPAAA clade</taxon>
        <taxon>indigoferoid/millettioid clade</taxon>
        <taxon>Phaseoleae</taxon>
        <taxon>Vigna</taxon>
    </lineage>
</organism>
<evidence type="ECO:0000313" key="1">
    <source>
        <dbReference type="EMBL" id="BAT73026.1"/>
    </source>
</evidence>
<dbReference type="Proteomes" id="UP000291084">
    <property type="component" value="Chromosome 1"/>
</dbReference>
<proteinExistence type="predicted"/>
<dbReference type="EMBL" id="AP015034">
    <property type="protein sequence ID" value="BAT73026.1"/>
    <property type="molecule type" value="Genomic_DNA"/>
</dbReference>
<sequence length="116" mass="12865">MCRGCTQVVGSTLATFIIFNGKNDHFAGILPSGSDLKSLAPSLPNKYHVQVQQMRRKEALRHQRCSFGQRCQEEERDMGPAAALALTRHEFGEHGGVNLSIEAFAAFTDMESEILR</sequence>
<reference evidence="1 2" key="1">
    <citation type="journal article" date="2015" name="Sci. Rep.">
        <title>The power of single molecule real-time sequencing technology in the de novo assembly of a eukaryotic genome.</title>
        <authorList>
            <person name="Sakai H."/>
            <person name="Naito K."/>
            <person name="Ogiso-Tanaka E."/>
            <person name="Takahashi Y."/>
            <person name="Iseki K."/>
            <person name="Muto C."/>
            <person name="Satou K."/>
            <person name="Teruya K."/>
            <person name="Shiroma A."/>
            <person name="Shimoji M."/>
            <person name="Hirano T."/>
            <person name="Itoh T."/>
            <person name="Kaga A."/>
            <person name="Tomooka N."/>
        </authorList>
    </citation>
    <scope>NUCLEOTIDE SEQUENCE [LARGE SCALE GENOMIC DNA]</scope>
    <source>
        <strain evidence="2">cv. Shumari</strain>
    </source>
</reference>
<keyword evidence="2" id="KW-1185">Reference proteome</keyword>
<name>A0A0S3QXG7_PHAAN</name>
<evidence type="ECO:0000313" key="2">
    <source>
        <dbReference type="Proteomes" id="UP000291084"/>
    </source>
</evidence>